<protein>
    <recommendedName>
        <fullName evidence="3">Sulfotransferase family protein</fullName>
    </recommendedName>
</protein>
<keyword evidence="2" id="KW-1185">Reference proteome</keyword>
<name>A0A1P8MTF6_9RHOB</name>
<sequence length="289" mass="32317">MADAPIYIHAGAHRTGTSSFQLCLHENRQVLHKKGWTTAYPGRDGIPSGELALRLPSGTRFDADAAAAKASNTLDGYRDGRPVILSEENITGRMFNFMQGQFYPFAEDRCAALRAAWTGPVAHLLLVVRPYDQLFVSAFRKRAEDNAMPDFSEVRDSYLNIDRGWPDLVKGMYETLRPDVMTVVPYASRGTNVDLLRRLVPDLPADGLVEPVRVVNRSATDAALMVLQEHYRAEKTLSRAEWTQVIDAYADDRELRGVAQFSDAEKADLAARYASDLKQIEWMPNIILG</sequence>
<dbReference type="Proteomes" id="UP000186336">
    <property type="component" value="Chromosome"/>
</dbReference>
<reference evidence="1 2" key="1">
    <citation type="submission" date="2017-01" db="EMBL/GenBank/DDBJ databases">
        <title>Complete genome of Tateyamaria omphalii DOK1-4 isolated from seawater in Dokdo.</title>
        <authorList>
            <person name="Kim J.H."/>
            <person name="Chi W.-J."/>
        </authorList>
    </citation>
    <scope>NUCLEOTIDE SEQUENCE [LARGE SCALE GENOMIC DNA]</scope>
    <source>
        <strain evidence="1 2">DOK1-4</strain>
    </source>
</reference>
<gene>
    <name evidence="1" type="ORF">BWR18_06275</name>
</gene>
<dbReference type="EMBL" id="CP019312">
    <property type="protein sequence ID" value="APX11328.1"/>
    <property type="molecule type" value="Genomic_DNA"/>
</dbReference>
<dbReference type="OrthoDB" id="7838426at2"/>
<accession>A0A1P8MTF6</accession>
<dbReference type="KEGG" id="tom:BWR18_06275"/>
<evidence type="ECO:0000313" key="1">
    <source>
        <dbReference type="EMBL" id="APX11328.1"/>
    </source>
</evidence>
<evidence type="ECO:0000313" key="2">
    <source>
        <dbReference type="Proteomes" id="UP000186336"/>
    </source>
</evidence>
<evidence type="ECO:0008006" key="3">
    <source>
        <dbReference type="Google" id="ProtNLM"/>
    </source>
</evidence>
<proteinExistence type="predicted"/>
<dbReference type="AlphaFoldDB" id="A0A1P8MTF6"/>
<organism evidence="1 2">
    <name type="scientific">Tateyamaria omphalii</name>
    <dbReference type="NCBI Taxonomy" id="299262"/>
    <lineage>
        <taxon>Bacteria</taxon>
        <taxon>Pseudomonadati</taxon>
        <taxon>Pseudomonadota</taxon>
        <taxon>Alphaproteobacteria</taxon>
        <taxon>Rhodobacterales</taxon>
        <taxon>Roseobacteraceae</taxon>
        <taxon>Tateyamaria</taxon>
    </lineage>
</organism>
<dbReference type="STRING" id="299262.BWR18_06275"/>
<dbReference type="RefSeq" id="WP_076627191.1">
    <property type="nucleotide sequence ID" value="NZ_CP019312.1"/>
</dbReference>